<proteinExistence type="predicted"/>
<name>A0A176WJZ6_MARPO</name>
<feature type="transmembrane region" description="Helical" evidence="1">
    <location>
        <begin position="104"/>
        <end position="129"/>
    </location>
</feature>
<evidence type="ECO:0000259" key="2">
    <source>
        <dbReference type="PROSITE" id="PS50927"/>
    </source>
</evidence>
<keyword evidence="4" id="KW-1185">Reference proteome</keyword>
<organism evidence="3 4">
    <name type="scientific">Marchantia polymorpha subsp. ruderalis</name>
    <dbReference type="NCBI Taxonomy" id="1480154"/>
    <lineage>
        <taxon>Eukaryota</taxon>
        <taxon>Viridiplantae</taxon>
        <taxon>Streptophyta</taxon>
        <taxon>Embryophyta</taxon>
        <taxon>Marchantiophyta</taxon>
        <taxon>Marchantiopsida</taxon>
        <taxon>Marchantiidae</taxon>
        <taxon>Marchantiales</taxon>
        <taxon>Marchantiaceae</taxon>
        <taxon>Marchantia</taxon>
    </lineage>
</organism>
<dbReference type="PROSITE" id="PS50927">
    <property type="entry name" value="BULB_LECTIN"/>
    <property type="match status" value="1"/>
</dbReference>
<keyword evidence="1" id="KW-0472">Membrane</keyword>
<dbReference type="AlphaFoldDB" id="A0A176WJZ6"/>
<protein>
    <recommendedName>
        <fullName evidence="2">Bulb-type lectin domain-containing protein</fullName>
    </recommendedName>
</protein>
<dbReference type="Gene3D" id="2.90.10.10">
    <property type="entry name" value="Bulb-type lectin domain"/>
    <property type="match status" value="1"/>
</dbReference>
<keyword evidence="1" id="KW-1133">Transmembrane helix</keyword>
<dbReference type="Proteomes" id="UP000077202">
    <property type="component" value="Unassembled WGS sequence"/>
</dbReference>
<dbReference type="InterPro" id="IPR036426">
    <property type="entry name" value="Bulb-type_lectin_dom_sf"/>
</dbReference>
<sequence length="329" mass="35638">MSDNLQFKHGPSDTKLLQKLAIPSIETDRSWGNAKFHTAPADGNRPVATRLAKDAEVQLKSRSSQTYRTGVNRSCSVAGSVRRDLSFSQSAAAMASQGSRLRSAVGITISFILVWLPTTCAGGFMAAGVGGRRPVEYSSFQDSVTLQRQEGCIPMGVSQLVNSPNEKYGLAQAIMCPDRQFSPWNVSFVFGVSTNKPVTLDLSLKNWTWTVPVEFQQPTNSCALRFTDDGDLQLVVPINPMDPLPWSQSRVLWSSNTSGLGAVEIQVQDNGNLVLVHEDGKSVVWKALDIPVLPLLPLSEAATSTTGYLRTAMSAVLVAHVLPFLISCL</sequence>
<evidence type="ECO:0000313" key="3">
    <source>
        <dbReference type="EMBL" id="OAE32662.1"/>
    </source>
</evidence>
<reference evidence="3" key="1">
    <citation type="submission" date="2016-03" db="EMBL/GenBank/DDBJ databases">
        <title>Mechanisms controlling the formation of the plant cell surface in tip-growing cells are functionally conserved among land plants.</title>
        <authorList>
            <person name="Honkanen S."/>
            <person name="Jones V.A."/>
            <person name="Morieri G."/>
            <person name="Champion C."/>
            <person name="Hetherington A.J."/>
            <person name="Kelly S."/>
            <person name="Saint-Marcoux D."/>
            <person name="Proust H."/>
            <person name="Prescott H."/>
            <person name="Dolan L."/>
        </authorList>
    </citation>
    <scope>NUCLEOTIDE SEQUENCE [LARGE SCALE GENOMIC DNA]</scope>
    <source>
        <tissue evidence="3">Whole gametophyte</tissue>
    </source>
</reference>
<evidence type="ECO:0000256" key="1">
    <source>
        <dbReference type="SAM" id="Phobius"/>
    </source>
</evidence>
<dbReference type="SUPFAM" id="SSF51110">
    <property type="entry name" value="alpha-D-mannose-specific plant lectins"/>
    <property type="match status" value="1"/>
</dbReference>
<comment type="caution">
    <text evidence="3">The sequence shown here is derived from an EMBL/GenBank/DDBJ whole genome shotgun (WGS) entry which is preliminary data.</text>
</comment>
<gene>
    <name evidence="3" type="ORF">AXG93_632s1120</name>
</gene>
<keyword evidence="1" id="KW-0812">Transmembrane</keyword>
<feature type="domain" description="Bulb-type lectin" evidence="2">
    <location>
        <begin position="159"/>
        <end position="288"/>
    </location>
</feature>
<evidence type="ECO:0000313" key="4">
    <source>
        <dbReference type="Proteomes" id="UP000077202"/>
    </source>
</evidence>
<accession>A0A176WJZ6</accession>
<dbReference type="InterPro" id="IPR001480">
    <property type="entry name" value="Bulb-type_lectin_dom"/>
</dbReference>
<dbReference type="EMBL" id="LVLJ01000758">
    <property type="protein sequence ID" value="OAE32662.1"/>
    <property type="molecule type" value="Genomic_DNA"/>
</dbReference>